<name>A0A318SBB8_9BURK</name>
<dbReference type="RefSeq" id="WP_407703902.1">
    <property type="nucleotide sequence ID" value="NZ_QJTC01000050.1"/>
</dbReference>
<proteinExistence type="predicted"/>
<comment type="caution">
    <text evidence="3">The sequence shown here is derived from an EMBL/GenBank/DDBJ whole genome shotgun (WGS) entry which is preliminary data.</text>
</comment>
<feature type="region of interest" description="Disordered" evidence="1">
    <location>
        <begin position="371"/>
        <end position="488"/>
    </location>
</feature>
<dbReference type="AlphaFoldDB" id="A0A318SBB8"/>
<feature type="compositionally biased region" description="Polar residues" evidence="1">
    <location>
        <begin position="439"/>
        <end position="472"/>
    </location>
</feature>
<organism evidence="3 4">
    <name type="scientific">Xylophilus ampelinus</name>
    <dbReference type="NCBI Taxonomy" id="54067"/>
    <lineage>
        <taxon>Bacteria</taxon>
        <taxon>Pseudomonadati</taxon>
        <taxon>Pseudomonadota</taxon>
        <taxon>Betaproteobacteria</taxon>
        <taxon>Burkholderiales</taxon>
        <taxon>Xylophilus</taxon>
    </lineage>
</organism>
<dbReference type="EMBL" id="QJTC01000050">
    <property type="protein sequence ID" value="PYE72986.1"/>
    <property type="molecule type" value="Genomic_DNA"/>
</dbReference>
<gene>
    <name evidence="3" type="ORF">DFQ15_1501</name>
</gene>
<evidence type="ECO:0000313" key="4">
    <source>
        <dbReference type="Proteomes" id="UP000247540"/>
    </source>
</evidence>
<keyword evidence="4" id="KW-1185">Reference proteome</keyword>
<protein>
    <recommendedName>
        <fullName evidence="2">DUF6862 domain-containing protein</fullName>
    </recommendedName>
</protein>
<feature type="non-terminal residue" evidence="3">
    <location>
        <position position="1"/>
    </location>
</feature>
<evidence type="ECO:0000259" key="2">
    <source>
        <dbReference type="Pfam" id="PF21726"/>
    </source>
</evidence>
<dbReference type="Proteomes" id="UP000247540">
    <property type="component" value="Unassembled WGS sequence"/>
</dbReference>
<sequence>GDKRSGALAKAWDGQQLEREVQAQTQITATFGQQATKKWGEFANGQQAAAQAAHDPQGETCWAETGACRVAGHALLGGLTGGASGALGAGVSAASVETVAGAADKIGLTGAARDLFIAGVDTSVGAAVGGAAGAAGAHNEVVNNYLSSQQWRDFAKDLDQCRKSAGDCTSVVNKYQKISNDQDTQLASACRDLDSPGCRSMVADVVGGRDAQIGLAIDGKLPANFIGGADLQGNGNLYERKVQAQDIVNACAADRTGCDQQRLRGSAQLLLTGVSIGALVVAAPGMAVEAGALVAEGAKLYCARRPDSCVALAETLGSTLGGVPQTGVGGSSIAGRGTRGGAPATGAVGVGTAGAGVKAEVPEVVAGAGTTGRGAAAAGSEAAIPTGRGAAPEPEPEVGKPNNLASGETRPVGRGTDAANDPVYGQGPRGTDGKLPLPTDSTATSPYSSNGRGYGKTTLTDTDGNVIPTQPTLPGAAGRGMEEGAGGSGNGAELPLFVNKPLGLGSTGRSIPTNLNEQLAIEQAISNPGAGRPLPVPMTDPRWPAKDGWVKTAQNINGVEIHYVRNLITGAVDDFKFK</sequence>
<dbReference type="InterPro" id="IPR049271">
    <property type="entry name" value="DUF6862"/>
</dbReference>
<feature type="compositionally biased region" description="Low complexity" evidence="1">
    <location>
        <begin position="373"/>
        <end position="387"/>
    </location>
</feature>
<evidence type="ECO:0000256" key="1">
    <source>
        <dbReference type="SAM" id="MobiDB-lite"/>
    </source>
</evidence>
<feature type="domain" description="DUF6862" evidence="2">
    <location>
        <begin position="149"/>
        <end position="205"/>
    </location>
</feature>
<dbReference type="Pfam" id="PF21726">
    <property type="entry name" value="DUF6862"/>
    <property type="match status" value="1"/>
</dbReference>
<reference evidence="3 4" key="1">
    <citation type="submission" date="2018-06" db="EMBL/GenBank/DDBJ databases">
        <title>Genomic Encyclopedia of Type Strains, Phase III (KMG-III): the genomes of soil and plant-associated and newly described type strains.</title>
        <authorList>
            <person name="Whitman W."/>
        </authorList>
    </citation>
    <scope>NUCLEOTIDE SEQUENCE [LARGE SCALE GENOMIC DNA]</scope>
    <source>
        <strain evidence="3 4">CECT 7646</strain>
    </source>
</reference>
<accession>A0A318SBB8</accession>
<evidence type="ECO:0000313" key="3">
    <source>
        <dbReference type="EMBL" id="PYE72986.1"/>
    </source>
</evidence>